<keyword evidence="1" id="KW-0812">Transmembrane</keyword>
<dbReference type="AlphaFoldDB" id="A0A7S1BYD3"/>
<name>A0A7S1BYD3_9STRA</name>
<reference evidence="2" key="1">
    <citation type="submission" date="2021-01" db="EMBL/GenBank/DDBJ databases">
        <authorList>
            <person name="Corre E."/>
            <person name="Pelletier E."/>
            <person name="Niang G."/>
            <person name="Scheremetjew M."/>
            <person name="Finn R."/>
            <person name="Kale V."/>
            <person name="Holt S."/>
            <person name="Cochrane G."/>
            <person name="Meng A."/>
            <person name="Brown T."/>
            <person name="Cohen L."/>
        </authorList>
    </citation>
    <scope>NUCLEOTIDE SEQUENCE</scope>
    <source>
        <strain evidence="2">308</strain>
    </source>
</reference>
<keyword evidence="1" id="KW-1133">Transmembrane helix</keyword>
<organism evidence="2">
    <name type="scientific">Corethron hystrix</name>
    <dbReference type="NCBI Taxonomy" id="216773"/>
    <lineage>
        <taxon>Eukaryota</taxon>
        <taxon>Sar</taxon>
        <taxon>Stramenopiles</taxon>
        <taxon>Ochrophyta</taxon>
        <taxon>Bacillariophyta</taxon>
        <taxon>Coscinodiscophyceae</taxon>
        <taxon>Corethrophycidae</taxon>
        <taxon>Corethrales</taxon>
        <taxon>Corethraceae</taxon>
        <taxon>Corethron</taxon>
    </lineage>
</organism>
<gene>
    <name evidence="2" type="ORF">CHYS00102_LOCUS27655</name>
</gene>
<proteinExistence type="predicted"/>
<evidence type="ECO:0000256" key="1">
    <source>
        <dbReference type="SAM" id="Phobius"/>
    </source>
</evidence>
<sequence>MFCRISMTMSFVGAKLVCLCFFLPFLVWSEDLLPDFSVTEPTLTVSNNGEGLGLSLTLSYTVGDAVQSISQMRLALMTRDCLQYTSDSVLTNDGSYSLVDGVYSTTLGIDTSQFGSSPLVQSAGSSYGLSKGSLNFCTYVETLTADVTPISVEWTASNIVLEYDLTANAFAVTDNRLNKLQDISLNVTTAYRVDACRCDADSTDCDEDPPALEQNGVVYFCLATNSTDVFISTFGMTFAQGGLDDYQVVALTGNGPVSNTFTAVVGEGKIDNPYKVASRLLTRMFFAEDDSFDVFGNAWLQFYNGRRERRLAQVKLRGLQEETLAGKDAGEGKIDLSVALARPQGGGPKASKGGTGAVPYIVLGCAAFSVGFVLVKKMKK</sequence>
<dbReference type="EMBL" id="HBFR01037927">
    <property type="protein sequence ID" value="CAD8900438.1"/>
    <property type="molecule type" value="Transcribed_RNA"/>
</dbReference>
<accession>A0A7S1BYD3</accession>
<keyword evidence="1" id="KW-0472">Membrane</keyword>
<protein>
    <submittedName>
        <fullName evidence="2">Uncharacterized protein</fullName>
    </submittedName>
</protein>
<evidence type="ECO:0000313" key="2">
    <source>
        <dbReference type="EMBL" id="CAD8900438.1"/>
    </source>
</evidence>
<feature type="transmembrane region" description="Helical" evidence="1">
    <location>
        <begin position="357"/>
        <end position="375"/>
    </location>
</feature>